<proteinExistence type="predicted"/>
<accession>A0AAE4SFY5</accession>
<organism evidence="1 2">
    <name type="scientific">Klebsiella quasipneumoniae subsp. similipneumoniae</name>
    <dbReference type="NCBI Taxonomy" id="1463164"/>
    <lineage>
        <taxon>Bacteria</taxon>
        <taxon>Pseudomonadati</taxon>
        <taxon>Pseudomonadota</taxon>
        <taxon>Gammaproteobacteria</taxon>
        <taxon>Enterobacterales</taxon>
        <taxon>Enterobacteriaceae</taxon>
        <taxon>Klebsiella/Raoultella group</taxon>
        <taxon>Klebsiella</taxon>
        <taxon>Klebsiella pneumoniae complex</taxon>
    </lineage>
</organism>
<evidence type="ECO:0000313" key="1">
    <source>
        <dbReference type="EMBL" id="MDV0611454.1"/>
    </source>
</evidence>
<comment type="caution">
    <text evidence="1">The sequence shown here is derived from an EMBL/GenBank/DDBJ whole genome shotgun (WGS) entry which is preliminary data.</text>
</comment>
<reference evidence="1" key="1">
    <citation type="submission" date="2023-10" db="EMBL/GenBank/DDBJ databases">
        <title>Surveillance and assessment of the effects of hospital wastewater treatment on clearance of pathogenic bacterial and antimicrobial resistance genes.</title>
        <authorList>
            <person name="Wu Y."/>
        </authorList>
    </citation>
    <scope>NUCLEOTIDE SEQUENCE</scope>
    <source>
        <strain evidence="1">23-M-SY-8</strain>
    </source>
</reference>
<dbReference type="AlphaFoldDB" id="A0AAE4SFY5"/>
<protein>
    <submittedName>
        <fullName evidence="1">Uncharacterized protein</fullName>
    </submittedName>
</protein>
<dbReference type="RefSeq" id="WP_316938385.1">
    <property type="nucleotide sequence ID" value="NZ_JAWHXQ010000006.1"/>
</dbReference>
<dbReference type="EMBL" id="JAWHXQ010000006">
    <property type="protein sequence ID" value="MDV0611454.1"/>
    <property type="molecule type" value="Genomic_DNA"/>
</dbReference>
<name>A0AAE4SFY5_9ENTR</name>
<dbReference type="Proteomes" id="UP001187239">
    <property type="component" value="Unassembled WGS sequence"/>
</dbReference>
<gene>
    <name evidence="1" type="ORF">RZO73_13045</name>
</gene>
<sequence length="97" mass="10116">MSFKLTKTFDANLVSPDTGLSLGKQQVTVDLTCSIALITITTDGTARATITSSVGDGTPVQTDIFEFSYSMSSGLGIYEQALAQILASEKYAGAVAN</sequence>
<evidence type="ECO:0000313" key="2">
    <source>
        <dbReference type="Proteomes" id="UP001187239"/>
    </source>
</evidence>